<evidence type="ECO:0000313" key="3">
    <source>
        <dbReference type="Proteomes" id="UP001140560"/>
    </source>
</evidence>
<comment type="caution">
    <text evidence="2">The sequence shown here is derived from an EMBL/GenBank/DDBJ whole genome shotgun (WGS) entry which is preliminary data.</text>
</comment>
<protein>
    <submittedName>
        <fullName evidence="2">Uncharacterized protein</fullName>
    </submittedName>
</protein>
<dbReference type="AlphaFoldDB" id="A0A9W8Y4C1"/>
<dbReference type="EMBL" id="JAPEUY010000013">
    <property type="protein sequence ID" value="KAJ4366928.1"/>
    <property type="molecule type" value="Genomic_DNA"/>
</dbReference>
<name>A0A9W8Y4C1_9PLEO</name>
<keyword evidence="3" id="KW-1185">Reference proteome</keyword>
<dbReference type="Proteomes" id="UP001140560">
    <property type="component" value="Unassembled WGS sequence"/>
</dbReference>
<feature type="region of interest" description="Disordered" evidence="1">
    <location>
        <begin position="1"/>
        <end position="121"/>
    </location>
</feature>
<proteinExistence type="predicted"/>
<gene>
    <name evidence="2" type="ORF">N0V83_007458</name>
</gene>
<feature type="compositionally biased region" description="Basic residues" evidence="1">
    <location>
        <begin position="28"/>
        <end position="41"/>
    </location>
</feature>
<reference evidence="2" key="1">
    <citation type="submission" date="2022-10" db="EMBL/GenBank/DDBJ databases">
        <title>Tapping the CABI collections for fungal endophytes: first genome assemblies for Collariella, Neodidymelliopsis, Ascochyta clinopodiicola, Didymella pomorum, Didymosphaeria variabile, Neocosmospora piperis and Neocucurbitaria cava.</title>
        <authorList>
            <person name="Hill R."/>
        </authorList>
    </citation>
    <scope>NUCLEOTIDE SEQUENCE</scope>
    <source>
        <strain evidence="2">IMI 356814</strain>
    </source>
</reference>
<organism evidence="2 3">
    <name type="scientific">Neocucurbitaria cava</name>
    <dbReference type="NCBI Taxonomy" id="798079"/>
    <lineage>
        <taxon>Eukaryota</taxon>
        <taxon>Fungi</taxon>
        <taxon>Dikarya</taxon>
        <taxon>Ascomycota</taxon>
        <taxon>Pezizomycotina</taxon>
        <taxon>Dothideomycetes</taxon>
        <taxon>Pleosporomycetidae</taxon>
        <taxon>Pleosporales</taxon>
        <taxon>Pleosporineae</taxon>
        <taxon>Cucurbitariaceae</taxon>
        <taxon>Neocucurbitaria</taxon>
    </lineage>
</organism>
<evidence type="ECO:0000256" key="1">
    <source>
        <dbReference type="SAM" id="MobiDB-lite"/>
    </source>
</evidence>
<evidence type="ECO:0000313" key="2">
    <source>
        <dbReference type="EMBL" id="KAJ4366928.1"/>
    </source>
</evidence>
<accession>A0A9W8Y4C1</accession>
<feature type="compositionally biased region" description="Low complexity" evidence="1">
    <location>
        <begin position="9"/>
        <end position="27"/>
    </location>
</feature>
<sequence>MSSGPDGSATNTPTKATPKKATSTPKTPRSRVVKSTPKKRKASSEESGDGSEGGNSSDEDIMSPSAAAGKRGKRASYTEPESEDDGLGGPVEKPVKAEPVDDDDYSIFGDYTYGDEQEKHT</sequence>